<evidence type="ECO:0000256" key="1">
    <source>
        <dbReference type="SAM" id="Phobius"/>
    </source>
</evidence>
<keyword evidence="1" id="KW-1133">Transmembrane helix</keyword>
<dbReference type="InterPro" id="IPR025693">
    <property type="entry name" value="Gly-zipper_OmpA-like_dom"/>
</dbReference>
<dbReference type="AlphaFoldDB" id="A0AA96G9R1"/>
<feature type="transmembrane region" description="Helical" evidence="1">
    <location>
        <begin position="6"/>
        <end position="25"/>
    </location>
</feature>
<keyword evidence="1" id="KW-0472">Membrane</keyword>
<dbReference type="Pfam" id="PF13436">
    <property type="entry name" value="Gly-zipper_OmpA"/>
    <property type="match status" value="1"/>
</dbReference>
<reference evidence="3 4" key="1">
    <citation type="submission" date="2023-01" db="EMBL/GenBank/DDBJ databases">
        <title>Cultivation and genomic characterization of new, ubiquitous marine nitrite-oxidizing bacteria from the Nitrospirales.</title>
        <authorList>
            <person name="Mueller A.J."/>
            <person name="Daebeler A."/>
            <person name="Herbold C.W."/>
            <person name="Kirkegaard R.H."/>
            <person name="Daims H."/>
        </authorList>
    </citation>
    <scope>NUCLEOTIDE SEQUENCE [LARGE SCALE GENOMIC DNA]</scope>
    <source>
        <strain evidence="3 4">VA</strain>
    </source>
</reference>
<dbReference type="KEGG" id="nall:PP769_17575"/>
<organism evidence="3 4">
    <name type="scientific">Candidatus Nitrospira allomarina</name>
    <dbReference type="NCBI Taxonomy" id="3020900"/>
    <lineage>
        <taxon>Bacteria</taxon>
        <taxon>Pseudomonadati</taxon>
        <taxon>Nitrospirota</taxon>
        <taxon>Nitrospiria</taxon>
        <taxon>Nitrospirales</taxon>
        <taxon>Nitrospiraceae</taxon>
        <taxon>Nitrospira</taxon>
    </lineage>
</organism>
<feature type="domain" description="Glycine-zipper-containing OmpA-like membrane" evidence="2">
    <location>
        <begin position="71"/>
        <end position="113"/>
    </location>
</feature>
<dbReference type="Proteomes" id="UP001302719">
    <property type="component" value="Chromosome"/>
</dbReference>
<proteinExistence type="predicted"/>
<keyword evidence="1" id="KW-0812">Transmembrane</keyword>
<evidence type="ECO:0000313" key="4">
    <source>
        <dbReference type="Proteomes" id="UP001302719"/>
    </source>
</evidence>
<name>A0AA96G9R1_9BACT</name>
<dbReference type="RefSeq" id="WP_312642631.1">
    <property type="nucleotide sequence ID" value="NZ_CP116967.1"/>
</dbReference>
<protein>
    <submittedName>
        <fullName evidence="3">Glycine zipper family protein</fullName>
    </submittedName>
</protein>
<gene>
    <name evidence="3" type="ORF">PP769_17575</name>
</gene>
<accession>A0AA96G9R1</accession>
<evidence type="ECO:0000259" key="2">
    <source>
        <dbReference type="Pfam" id="PF13436"/>
    </source>
</evidence>
<evidence type="ECO:0000313" key="3">
    <source>
        <dbReference type="EMBL" id="WNM57758.1"/>
    </source>
</evidence>
<dbReference type="EMBL" id="CP116967">
    <property type="protein sequence ID" value="WNM57758.1"/>
    <property type="molecule type" value="Genomic_DNA"/>
</dbReference>
<keyword evidence="4" id="KW-1185">Reference proteome</keyword>
<sequence>MSHSYFHSFIVPLSICSVCILALGCSGPRPILYPNDHLQQVGPDRAEQDIEECQQLAEDYVPEHEASTVAGNTAVGAGAGGAVGAVSGAIRGGAGIGAAIGAATGATVGFIRGLFQASQPTPAHKSFVNRCLSERGYDSIGWE</sequence>